<feature type="transmembrane region" description="Helical" evidence="1">
    <location>
        <begin position="39"/>
        <end position="62"/>
    </location>
</feature>
<keyword evidence="1" id="KW-0472">Membrane</keyword>
<dbReference type="Pfam" id="PF10317">
    <property type="entry name" value="7TM_GPCR_Srd"/>
    <property type="match status" value="1"/>
</dbReference>
<dbReference type="WBParaSite" id="Gr19_v10_g9390.t1">
    <property type="protein sequence ID" value="Gr19_v10_g9390.t1"/>
    <property type="gene ID" value="Gr19_v10_g9390"/>
</dbReference>
<organism evidence="2 3">
    <name type="scientific">Globodera rostochiensis</name>
    <name type="common">Golden nematode worm</name>
    <name type="synonym">Heterodera rostochiensis</name>
    <dbReference type="NCBI Taxonomy" id="31243"/>
    <lineage>
        <taxon>Eukaryota</taxon>
        <taxon>Metazoa</taxon>
        <taxon>Ecdysozoa</taxon>
        <taxon>Nematoda</taxon>
        <taxon>Chromadorea</taxon>
        <taxon>Rhabditida</taxon>
        <taxon>Tylenchina</taxon>
        <taxon>Tylenchomorpha</taxon>
        <taxon>Tylenchoidea</taxon>
        <taxon>Heteroderidae</taxon>
        <taxon>Heteroderinae</taxon>
        <taxon>Globodera</taxon>
    </lineage>
</organism>
<keyword evidence="1" id="KW-0812">Transmembrane</keyword>
<reference evidence="3" key="1">
    <citation type="submission" date="2022-11" db="UniProtKB">
        <authorList>
            <consortium name="WormBaseParasite"/>
        </authorList>
    </citation>
    <scope>IDENTIFICATION</scope>
</reference>
<dbReference type="AlphaFoldDB" id="A0A914IE54"/>
<accession>A0A914IE54</accession>
<dbReference type="Proteomes" id="UP000887572">
    <property type="component" value="Unplaced"/>
</dbReference>
<proteinExistence type="predicted"/>
<keyword evidence="2" id="KW-1185">Reference proteome</keyword>
<keyword evidence="1" id="KW-1133">Transmembrane helix</keyword>
<dbReference type="InterPro" id="IPR019421">
    <property type="entry name" value="7TM_GPCR_serpentine_rcpt_Srd"/>
</dbReference>
<evidence type="ECO:0000256" key="1">
    <source>
        <dbReference type="SAM" id="Phobius"/>
    </source>
</evidence>
<evidence type="ECO:0000313" key="2">
    <source>
        <dbReference type="Proteomes" id="UP000887572"/>
    </source>
</evidence>
<sequence>MFTLAFLMHKYLKQLSKTITSKDLTAKMVEMNKQLSRNLFIQASMPLLVYLSILMYLITFLFKLNEWNWLQYANVISTTTATIGRMRRQP</sequence>
<evidence type="ECO:0000313" key="3">
    <source>
        <dbReference type="WBParaSite" id="Gr19_v10_g9390.t1"/>
    </source>
</evidence>
<protein>
    <submittedName>
        <fullName evidence="3">Uncharacterized protein</fullName>
    </submittedName>
</protein>
<name>A0A914IE54_GLORO</name>